<dbReference type="AlphaFoldDB" id="A0A8J7DZ24"/>
<evidence type="ECO:0000256" key="1">
    <source>
        <dbReference type="SAM" id="MobiDB-lite"/>
    </source>
</evidence>
<dbReference type="EMBL" id="JADEWZ010000014">
    <property type="protein sequence ID" value="MBE9116396.1"/>
    <property type="molecule type" value="Genomic_DNA"/>
</dbReference>
<name>A0A8J7DZ24_9CYAN</name>
<dbReference type="RefSeq" id="WP_194029492.1">
    <property type="nucleotide sequence ID" value="NZ_JADEWZ010000014.1"/>
</dbReference>
<evidence type="ECO:0000313" key="3">
    <source>
        <dbReference type="Proteomes" id="UP000654482"/>
    </source>
</evidence>
<dbReference type="Pfam" id="PF19267">
    <property type="entry name" value="CIS_spike_tip"/>
    <property type="match status" value="1"/>
</dbReference>
<feature type="region of interest" description="Disordered" evidence="1">
    <location>
        <begin position="111"/>
        <end position="140"/>
    </location>
</feature>
<reference evidence="2" key="1">
    <citation type="submission" date="2020-10" db="EMBL/GenBank/DDBJ databases">
        <authorList>
            <person name="Castelo-Branco R."/>
            <person name="Eusebio N."/>
            <person name="Adriana R."/>
            <person name="Vieira A."/>
            <person name="Brugerolle De Fraissinette N."/>
            <person name="Rezende De Castro R."/>
            <person name="Schneider M.P."/>
            <person name="Vasconcelos V."/>
            <person name="Leao P.N."/>
        </authorList>
    </citation>
    <scope>NUCLEOTIDE SEQUENCE</scope>
    <source>
        <strain evidence="2">LEGE 07157</strain>
    </source>
</reference>
<evidence type="ECO:0000313" key="2">
    <source>
        <dbReference type="EMBL" id="MBE9116396.1"/>
    </source>
</evidence>
<protein>
    <submittedName>
        <fullName evidence="2">Uncharacterized protein</fullName>
    </submittedName>
</protein>
<gene>
    <name evidence="2" type="ORF">IQ249_10845</name>
</gene>
<comment type="caution">
    <text evidence="2">The sequence shown here is derived from an EMBL/GenBank/DDBJ whole genome shotgun (WGS) entry which is preliminary data.</text>
</comment>
<accession>A0A8J7DZ24</accession>
<keyword evidence="3" id="KW-1185">Reference proteome</keyword>
<sequence length="140" mass="14548">MTDFILIDSDKVKFNPAVALATVVVSDGALTGSGKATFKGKKVCVEGDEGNVSVPGCAYTMGSFSTPGTGTLSIDSLGKDQVAMKTKCEGKAMLLKGSLFVAKFAVQQPAIDPSTGSPDPNKEYLGNGTFETNNDKWKGT</sequence>
<organism evidence="2 3">
    <name type="scientific">Lusitaniella coriacea LEGE 07157</name>
    <dbReference type="NCBI Taxonomy" id="945747"/>
    <lineage>
        <taxon>Bacteria</taxon>
        <taxon>Bacillati</taxon>
        <taxon>Cyanobacteriota</taxon>
        <taxon>Cyanophyceae</taxon>
        <taxon>Spirulinales</taxon>
        <taxon>Lusitaniellaceae</taxon>
        <taxon>Lusitaniella</taxon>
    </lineage>
</organism>
<proteinExistence type="predicted"/>
<dbReference type="Proteomes" id="UP000654482">
    <property type="component" value="Unassembled WGS sequence"/>
</dbReference>
<dbReference type="InterPro" id="IPR045362">
    <property type="entry name" value="CIS_spike_tip"/>
</dbReference>